<dbReference type="PANTHER" id="PTHR10593">
    <property type="entry name" value="SERINE/THREONINE-PROTEIN KINASE RIO"/>
    <property type="match status" value="1"/>
</dbReference>
<dbReference type="SMART" id="SM00355">
    <property type="entry name" value="ZnF_C2H2"/>
    <property type="match status" value="3"/>
</dbReference>
<keyword evidence="5" id="KW-0805">Transcription regulation</keyword>
<dbReference type="GO" id="GO:0003700">
    <property type="term" value="F:DNA-binding transcription factor activity"/>
    <property type="evidence" value="ECO:0007669"/>
    <property type="project" value="TreeGrafter"/>
</dbReference>
<keyword evidence="12" id="KW-1185">Reference proteome</keyword>
<evidence type="ECO:0000256" key="8">
    <source>
        <dbReference type="PROSITE-ProRule" id="PRU00042"/>
    </source>
</evidence>
<evidence type="ECO:0000313" key="12">
    <source>
        <dbReference type="Proteomes" id="UP001311915"/>
    </source>
</evidence>
<organism evidence="11 12">
    <name type="scientific">Solanum pinnatisectum</name>
    <name type="common">tansyleaf nightshade</name>
    <dbReference type="NCBI Taxonomy" id="50273"/>
    <lineage>
        <taxon>Eukaryota</taxon>
        <taxon>Viridiplantae</taxon>
        <taxon>Streptophyta</taxon>
        <taxon>Embryophyta</taxon>
        <taxon>Tracheophyta</taxon>
        <taxon>Spermatophyta</taxon>
        <taxon>Magnoliopsida</taxon>
        <taxon>eudicotyledons</taxon>
        <taxon>Gunneridae</taxon>
        <taxon>Pentapetalae</taxon>
        <taxon>asterids</taxon>
        <taxon>lamiids</taxon>
        <taxon>Solanales</taxon>
        <taxon>Solanaceae</taxon>
        <taxon>Solanoideae</taxon>
        <taxon>Solaneae</taxon>
        <taxon>Solanum</taxon>
    </lineage>
</organism>
<dbReference type="GO" id="GO:0003677">
    <property type="term" value="F:DNA binding"/>
    <property type="evidence" value="ECO:0007669"/>
    <property type="project" value="UniProtKB-KW"/>
</dbReference>
<dbReference type="PROSITE" id="PS50157">
    <property type="entry name" value="ZINC_FINGER_C2H2_2"/>
    <property type="match status" value="1"/>
</dbReference>
<evidence type="ECO:0000256" key="9">
    <source>
        <dbReference type="SAM" id="MobiDB-lite"/>
    </source>
</evidence>
<protein>
    <recommendedName>
        <fullName evidence="10">C2H2-type domain-containing protein</fullName>
    </recommendedName>
</protein>
<dbReference type="AlphaFoldDB" id="A0AAV9L2R2"/>
<dbReference type="InterPro" id="IPR055185">
    <property type="entry name" value="C2CH-4th_BIRD-IDD"/>
</dbReference>
<dbReference type="Pfam" id="PF00096">
    <property type="entry name" value="zf-C2H2"/>
    <property type="match status" value="1"/>
</dbReference>
<evidence type="ECO:0000256" key="1">
    <source>
        <dbReference type="ARBA" id="ARBA00022723"/>
    </source>
</evidence>
<dbReference type="Gene3D" id="3.30.160.60">
    <property type="entry name" value="Classic Zinc Finger"/>
    <property type="match status" value="2"/>
</dbReference>
<evidence type="ECO:0000256" key="3">
    <source>
        <dbReference type="ARBA" id="ARBA00022771"/>
    </source>
</evidence>
<dbReference type="GO" id="GO:0008270">
    <property type="term" value="F:zinc ion binding"/>
    <property type="evidence" value="ECO:0007669"/>
    <property type="project" value="UniProtKB-KW"/>
</dbReference>
<sequence length="535" mass="58437">MMSDDGLSSLAFIQDPNSNPSSNNPNPNSNPSAKRKRNLPGKPDPDAEVIALSPKSLMATNRFICEICNKGFQRDQNLQLHRRGHNLPWKLKQRNKNEVIKKKVYICPEKTCIHHDPSRALGDLTGIKKHFSRKHGEKKWKCEKCSKKYAVQSDWKAHTKICGTREYKCDCGTLFSRKDSFITHRAFCDALAEESARFTSVPSTANLNFRNEILLNGGFGNTNLQHSTGNPQFGSNLFRPEFMGLGLDPAISQHHQPQLNNVDGQKPRIPLWLDNNMNPNPGNDFLVASSSSTTSNLPHHELVQIAAHNNNQQWLINGTGVGVGGGDDSGIGSSSSQLPSRVLLKEEEENKRNMSETISSMYYNNHHNETTAPATHMSATALLQKAAQMGSTRSNSALFGAGFGLMGSSFSKTNGQGQFAAHDQNFNGLMMNSPSTAANNISNQGNRLLFGDMNSSSLEGNASGKNSDPFNLMPRNNKGKQVNLSGNEAIEGGLTRDFLGVGGNESRPFLSKNELAKFSNISGSAMGLSDYSGSH</sequence>
<keyword evidence="4" id="KW-0862">Zinc</keyword>
<keyword evidence="2" id="KW-0677">Repeat</keyword>
<feature type="compositionally biased region" description="Low complexity" evidence="9">
    <location>
        <begin position="16"/>
        <end position="32"/>
    </location>
</feature>
<dbReference type="InterPro" id="IPR013087">
    <property type="entry name" value="Znf_C2H2_type"/>
</dbReference>
<evidence type="ECO:0000256" key="4">
    <source>
        <dbReference type="ARBA" id="ARBA00022833"/>
    </source>
</evidence>
<dbReference type="PANTHER" id="PTHR10593:SF219">
    <property type="entry name" value="PROTEIN INDETERMINATE-DOMAIN 9-LIKE ISOFORM X1"/>
    <property type="match status" value="1"/>
</dbReference>
<evidence type="ECO:0000256" key="7">
    <source>
        <dbReference type="ARBA" id="ARBA00023163"/>
    </source>
</evidence>
<feature type="region of interest" description="Disordered" evidence="9">
    <location>
        <begin position="1"/>
        <end position="48"/>
    </location>
</feature>
<dbReference type="Pfam" id="PF22992">
    <property type="entry name" value="C2CH-4th_BIRD-IDD"/>
    <property type="match status" value="1"/>
</dbReference>
<accession>A0AAV9L2R2</accession>
<name>A0AAV9L2R2_9SOLN</name>
<evidence type="ECO:0000256" key="6">
    <source>
        <dbReference type="ARBA" id="ARBA00023125"/>
    </source>
</evidence>
<dbReference type="EMBL" id="JAWPEI010000008">
    <property type="protein sequence ID" value="KAK4719889.1"/>
    <property type="molecule type" value="Genomic_DNA"/>
</dbReference>
<keyword evidence="3 8" id="KW-0863">Zinc-finger</keyword>
<reference evidence="11 12" key="1">
    <citation type="submission" date="2023-10" db="EMBL/GenBank/DDBJ databases">
        <title>Genome-Wide Identification Analysis in wild type Solanum Pinnatisectum Reveals Some Genes Defensing Phytophthora Infestans.</title>
        <authorList>
            <person name="Sun C."/>
        </authorList>
    </citation>
    <scope>NUCLEOTIDE SEQUENCE [LARGE SCALE GENOMIC DNA]</scope>
    <source>
        <strain evidence="11">LQN</strain>
        <tissue evidence="11">Leaf</tissue>
    </source>
</reference>
<dbReference type="InterPro" id="IPR031140">
    <property type="entry name" value="IDD1-16"/>
</dbReference>
<evidence type="ECO:0000259" key="10">
    <source>
        <dbReference type="PROSITE" id="PS50157"/>
    </source>
</evidence>
<comment type="caution">
    <text evidence="11">The sequence shown here is derived from an EMBL/GenBank/DDBJ whole genome shotgun (WGS) entry which is preliminary data.</text>
</comment>
<dbReference type="FunFam" id="3.30.160.60:FF:000554">
    <property type="entry name" value="protein indeterminate-domain 12-like"/>
    <property type="match status" value="1"/>
</dbReference>
<evidence type="ECO:0000256" key="5">
    <source>
        <dbReference type="ARBA" id="ARBA00023015"/>
    </source>
</evidence>
<evidence type="ECO:0000256" key="2">
    <source>
        <dbReference type="ARBA" id="ARBA00022737"/>
    </source>
</evidence>
<keyword evidence="7" id="KW-0804">Transcription</keyword>
<dbReference type="Proteomes" id="UP001311915">
    <property type="component" value="Unassembled WGS sequence"/>
</dbReference>
<dbReference type="SUPFAM" id="SSF57667">
    <property type="entry name" value="beta-beta-alpha zinc fingers"/>
    <property type="match status" value="1"/>
</dbReference>
<dbReference type="GO" id="GO:0005634">
    <property type="term" value="C:nucleus"/>
    <property type="evidence" value="ECO:0007669"/>
    <property type="project" value="TreeGrafter"/>
</dbReference>
<dbReference type="InterPro" id="IPR055187">
    <property type="entry name" value="C2CH-3rd_BIRD-IDD"/>
</dbReference>
<evidence type="ECO:0000313" key="11">
    <source>
        <dbReference type="EMBL" id="KAK4719889.1"/>
    </source>
</evidence>
<dbReference type="InterPro" id="IPR036236">
    <property type="entry name" value="Znf_C2H2_sf"/>
</dbReference>
<feature type="domain" description="C2H2-type" evidence="10">
    <location>
        <begin position="63"/>
        <end position="85"/>
    </location>
</feature>
<dbReference type="FunFam" id="3.30.160.60:FF:000131">
    <property type="entry name" value="protein indeterminate-domain 5, chloroplastic-like"/>
    <property type="match status" value="1"/>
</dbReference>
<proteinExistence type="predicted"/>
<dbReference type="InterPro" id="IPR055186">
    <property type="entry name" value="C2H2-2nd_BIRD-IDD"/>
</dbReference>
<keyword evidence="1" id="KW-0479">Metal-binding</keyword>
<keyword evidence="6" id="KW-0238">DNA-binding</keyword>
<dbReference type="Pfam" id="PF22995">
    <property type="entry name" value="C2CH-3rd_BIRD-IDD"/>
    <property type="match status" value="1"/>
</dbReference>
<dbReference type="PROSITE" id="PS00028">
    <property type="entry name" value="ZINC_FINGER_C2H2_1"/>
    <property type="match status" value="1"/>
</dbReference>
<gene>
    <name evidence="11" type="ORF">R3W88_018227</name>
</gene>
<dbReference type="Pfam" id="PF22996">
    <property type="entry name" value="C2H2-2nd_BIRD-IDD"/>
    <property type="match status" value="1"/>
</dbReference>